<evidence type="ECO:0000256" key="1">
    <source>
        <dbReference type="SAM" id="MobiDB-lite"/>
    </source>
</evidence>
<dbReference type="Pfam" id="PF14303">
    <property type="entry name" value="NAM-associated"/>
    <property type="match status" value="1"/>
</dbReference>
<dbReference type="OrthoDB" id="693833at2759"/>
<feature type="compositionally biased region" description="Basic and acidic residues" evidence="1">
    <location>
        <begin position="135"/>
        <end position="146"/>
    </location>
</feature>
<sequence length="239" mass="27384">MRAVRINYTEDDNLRLISLWIKHSVDPIHGTYQSREAYWNKIAEAFNSGLAEGVRRRSKRQLKSHWGIINADVTKFNGVYGQMTYCSRESDDMLMDKAHAAFKRENKKKPFTLEYVWKILRKEPKWYRSIPSMDCSDKNKSTKVDESGAYTSSSNQDTDEGETFKEVWPEGQKKAKARMIEKGKGKTIPQSPLGSQPDEDMVLFHDATLKSASALEKTAEASKEQVRMDKIKKLHATVG</sequence>
<accession>A0A811MQJ5</accession>
<dbReference type="AlphaFoldDB" id="A0A811MQJ5"/>
<evidence type="ECO:0000313" key="4">
    <source>
        <dbReference type="Proteomes" id="UP000604825"/>
    </source>
</evidence>
<dbReference type="PANTHER" id="PTHR45023">
    <property type="match status" value="1"/>
</dbReference>
<dbReference type="PANTHER" id="PTHR45023:SF15">
    <property type="entry name" value="OS07G0575233 PROTEIN"/>
    <property type="match status" value="1"/>
</dbReference>
<dbReference type="InterPro" id="IPR029466">
    <property type="entry name" value="NAM-associated_C"/>
</dbReference>
<evidence type="ECO:0000313" key="3">
    <source>
        <dbReference type="EMBL" id="CAD6210879.1"/>
    </source>
</evidence>
<feature type="domain" description="No apical meristem-associated C-terminal" evidence="2">
    <location>
        <begin position="109"/>
        <end position="226"/>
    </location>
</feature>
<dbReference type="Proteomes" id="UP000604825">
    <property type="component" value="Unassembled WGS sequence"/>
</dbReference>
<gene>
    <name evidence="3" type="ORF">NCGR_LOCUS6914</name>
</gene>
<name>A0A811MQJ5_9POAL</name>
<feature type="region of interest" description="Disordered" evidence="1">
    <location>
        <begin position="131"/>
        <end position="165"/>
    </location>
</feature>
<feature type="region of interest" description="Disordered" evidence="1">
    <location>
        <begin position="179"/>
        <end position="198"/>
    </location>
</feature>
<keyword evidence="4" id="KW-1185">Reference proteome</keyword>
<comment type="caution">
    <text evidence="3">The sequence shown here is derived from an EMBL/GenBank/DDBJ whole genome shotgun (WGS) entry which is preliminary data.</text>
</comment>
<organism evidence="3 4">
    <name type="scientific">Miscanthus lutarioriparius</name>
    <dbReference type="NCBI Taxonomy" id="422564"/>
    <lineage>
        <taxon>Eukaryota</taxon>
        <taxon>Viridiplantae</taxon>
        <taxon>Streptophyta</taxon>
        <taxon>Embryophyta</taxon>
        <taxon>Tracheophyta</taxon>
        <taxon>Spermatophyta</taxon>
        <taxon>Magnoliopsida</taxon>
        <taxon>Liliopsida</taxon>
        <taxon>Poales</taxon>
        <taxon>Poaceae</taxon>
        <taxon>PACMAD clade</taxon>
        <taxon>Panicoideae</taxon>
        <taxon>Andropogonodae</taxon>
        <taxon>Andropogoneae</taxon>
        <taxon>Saccharinae</taxon>
        <taxon>Miscanthus</taxon>
    </lineage>
</organism>
<proteinExistence type="predicted"/>
<reference evidence="3" key="1">
    <citation type="submission" date="2020-10" db="EMBL/GenBank/DDBJ databases">
        <authorList>
            <person name="Han B."/>
            <person name="Lu T."/>
            <person name="Zhao Q."/>
            <person name="Huang X."/>
            <person name="Zhao Y."/>
        </authorList>
    </citation>
    <scope>NUCLEOTIDE SEQUENCE</scope>
</reference>
<evidence type="ECO:0000259" key="2">
    <source>
        <dbReference type="Pfam" id="PF14303"/>
    </source>
</evidence>
<protein>
    <recommendedName>
        <fullName evidence="2">No apical meristem-associated C-terminal domain-containing protein</fullName>
    </recommendedName>
</protein>
<dbReference type="EMBL" id="CAJGYO010000002">
    <property type="protein sequence ID" value="CAD6210879.1"/>
    <property type="molecule type" value="Genomic_DNA"/>
</dbReference>